<dbReference type="GeneID" id="136797943"/>
<evidence type="ECO:0000259" key="1">
    <source>
        <dbReference type="Pfam" id="PF12657"/>
    </source>
</evidence>
<dbReference type="AlphaFoldDB" id="A0A7M5V762"/>
<dbReference type="Pfam" id="PF12657">
    <property type="entry name" value="TFIIIC_delta"/>
    <property type="match status" value="1"/>
</dbReference>
<reference evidence="3" key="1">
    <citation type="submission" date="2021-01" db="UniProtKB">
        <authorList>
            <consortium name="EnsemblMetazoa"/>
        </authorList>
    </citation>
    <scope>IDENTIFICATION</scope>
</reference>
<dbReference type="RefSeq" id="XP_066910628.1">
    <property type="nucleotide sequence ID" value="XM_067054527.1"/>
</dbReference>
<dbReference type="GO" id="GO:0004402">
    <property type="term" value="F:histone acetyltransferase activity"/>
    <property type="evidence" value="ECO:0007669"/>
    <property type="project" value="InterPro"/>
</dbReference>
<feature type="domain" description="Transcription factor IIIC 90kDa subunit N-terminal" evidence="1">
    <location>
        <begin position="138"/>
        <end position="402"/>
    </location>
</feature>
<dbReference type="SUPFAM" id="SSF50978">
    <property type="entry name" value="WD40 repeat-like"/>
    <property type="match status" value="1"/>
</dbReference>
<accession>A0A7M5V762</accession>
<dbReference type="PANTHER" id="PTHR15496">
    <property type="entry name" value="GENERAL TRANSCRIPTION FACTOR 3C POLYPEPTIDE 4 FAMILY"/>
    <property type="match status" value="1"/>
</dbReference>
<dbReference type="InterPro" id="IPR036322">
    <property type="entry name" value="WD40_repeat_dom_sf"/>
</dbReference>
<organism evidence="3 4">
    <name type="scientific">Clytia hemisphaerica</name>
    <dbReference type="NCBI Taxonomy" id="252671"/>
    <lineage>
        <taxon>Eukaryota</taxon>
        <taxon>Metazoa</taxon>
        <taxon>Cnidaria</taxon>
        <taxon>Hydrozoa</taxon>
        <taxon>Hydroidolina</taxon>
        <taxon>Leptothecata</taxon>
        <taxon>Obeliida</taxon>
        <taxon>Clytiidae</taxon>
        <taxon>Clytia</taxon>
    </lineage>
</organism>
<dbReference type="Proteomes" id="UP000594262">
    <property type="component" value="Unplaced"/>
</dbReference>
<dbReference type="OrthoDB" id="6021743at2759"/>
<sequence>MGPHGWGRMAMNMADQAVDEVYEDQEKDPSVHSFTLSTGCSWPNAVKWSFDGRIAILTDNVIHVLSFNNSTKRRQPGEEFGLTFDSSVIPITPFQCGDVGISPDEFGNGGFKERQQFVLDYGTVRDRSVYTDPDCYSNLHWSPLGCTSDGRSILATQSANGEIYIHTLSNMLGKWEPTFPVTKHLQDYLKQNAWFTGGIEEKCTEKDLQYEMQEYCRRKRLLYTVTFAWCPLVWTCNDCLVNQHPENMYYTNYFINFASCCHGKYMFCTASRTGHLFLWNLTYHKRHASKNDLEVAFVYDTKTTWPFSSSWFQYSTNDVLIAVGYTQGTVTLLHFRVNYNTEGNGQQTISFVDKHNIWDDIDEISVTNLAFIRTKLGRLNLIAIKGTEILIFRELSIEPLRSVSCEQAPTCHSSPIVSLQTVKDRFIVTASHGATQYVDIEDEINPFCDSNILRGFRCCGLAADPSLCMFVRVSCPSRLLLLQSSFVKQMEVCFLPFLSTEDIAQLLLNEEIDMDIIVCEYFLISTAENFILPNVLHPFCEAPESYDLSTRKLQIYLYFNRVRYMQTTGMRANALTNEEVKKTWTSNVNKIEDEVIKKINKAIEIQFFKEMLCKFLQLHENEWLVLTDEGSLSLRLICDFILRYDTTDEGRDLAKRAFIAFKDDECSEMVSNIHSDEDVTRGKNAVSSLDEQETLHQSKDVPGSETSSKANEILDKNYETSHLINTELSVESTLQQNLWEQFREHCPYCGADICLTGVQQEKCRNGHKYVRCALTLRACKLKTYRVCIGCDRKVLSKCLSGKLDVESILLNIDVCPFCGCRFIEYHR</sequence>
<dbReference type="InterPro" id="IPR015943">
    <property type="entry name" value="WD40/YVTN_repeat-like_dom_sf"/>
</dbReference>
<dbReference type="InterPro" id="IPR024764">
    <property type="entry name" value="TFIIIC_Znf"/>
</dbReference>
<proteinExistence type="predicted"/>
<evidence type="ECO:0000313" key="3">
    <source>
        <dbReference type="EnsemblMetazoa" id="CLYHEMP010910.1"/>
    </source>
</evidence>
<feature type="domain" description="Transcription factor IIIC putative zinc-finger" evidence="2">
    <location>
        <begin position="738"/>
        <end position="822"/>
    </location>
</feature>
<dbReference type="Gene3D" id="2.130.10.10">
    <property type="entry name" value="YVTN repeat-like/Quinoprotein amine dehydrogenase"/>
    <property type="match status" value="1"/>
</dbReference>
<protein>
    <recommendedName>
        <fullName evidence="5">Transcription factor IIIC 90kDa subunit N-terminal domain-containing protein</fullName>
    </recommendedName>
</protein>
<evidence type="ECO:0008006" key="5">
    <source>
        <dbReference type="Google" id="ProtNLM"/>
    </source>
</evidence>
<dbReference type="EnsemblMetazoa" id="CLYHEMT010910.1">
    <property type="protein sequence ID" value="CLYHEMP010910.1"/>
    <property type="gene ID" value="CLYHEMG010910"/>
</dbReference>
<dbReference type="InterPro" id="IPR024761">
    <property type="entry name" value="TFIIIC_delta_N"/>
</dbReference>
<evidence type="ECO:0000313" key="4">
    <source>
        <dbReference type="Proteomes" id="UP000594262"/>
    </source>
</evidence>
<dbReference type="Pfam" id="PF12660">
    <property type="entry name" value="zf-TFIIIC"/>
    <property type="match status" value="1"/>
</dbReference>
<keyword evidence="4" id="KW-1185">Reference proteome</keyword>
<evidence type="ECO:0000259" key="2">
    <source>
        <dbReference type="Pfam" id="PF12660"/>
    </source>
</evidence>
<dbReference type="PANTHER" id="PTHR15496:SF2">
    <property type="entry name" value="GENERAL TRANSCRIPTION FACTOR 3C POLYPEPTIDE 4"/>
    <property type="match status" value="1"/>
</dbReference>
<dbReference type="InterPro" id="IPR044230">
    <property type="entry name" value="GTF3C4"/>
</dbReference>
<dbReference type="GO" id="GO:0006384">
    <property type="term" value="P:transcription initiation at RNA polymerase III promoter"/>
    <property type="evidence" value="ECO:0007669"/>
    <property type="project" value="InterPro"/>
</dbReference>
<name>A0A7M5V762_9CNID</name>
<dbReference type="GO" id="GO:0000127">
    <property type="term" value="C:transcription factor TFIIIC complex"/>
    <property type="evidence" value="ECO:0007669"/>
    <property type="project" value="InterPro"/>
</dbReference>